<dbReference type="InterPro" id="IPR036390">
    <property type="entry name" value="WH_DNA-bd_sf"/>
</dbReference>
<dbReference type="PRINTS" id="PR00039">
    <property type="entry name" value="HTHLYSR"/>
</dbReference>
<keyword evidence="4" id="KW-0804">Transcription</keyword>
<evidence type="ECO:0000313" key="9">
    <source>
        <dbReference type="Proteomes" id="UP000676804"/>
    </source>
</evidence>
<dbReference type="RefSeq" id="WP_047201931.1">
    <property type="nucleotide sequence ID" value="NZ_JAGQFH010000001.1"/>
</dbReference>
<dbReference type="Proteomes" id="UP000050272">
    <property type="component" value="Unassembled WGS sequence"/>
</dbReference>
<evidence type="ECO:0000256" key="4">
    <source>
        <dbReference type="ARBA" id="ARBA00023163"/>
    </source>
</evidence>
<feature type="domain" description="HTH lysR-type" evidence="5">
    <location>
        <begin position="1"/>
        <end position="58"/>
    </location>
</feature>
<protein>
    <submittedName>
        <fullName evidence="7">LysR family transcriptional regulator</fullName>
    </submittedName>
</protein>
<dbReference type="CDD" id="cd05466">
    <property type="entry name" value="PBP2_LTTR_substrate"/>
    <property type="match status" value="1"/>
</dbReference>
<reference evidence="6 8" key="1">
    <citation type="submission" date="2015-07" db="EMBL/GenBank/DDBJ databases">
        <title>Bacillus zhangzhouensis sp. nov. and Bacillus nanhaiticus sp. nov.</title>
        <authorList>
            <person name="Liu Y."/>
            <person name="Lai Q."/>
            <person name="Shao Z."/>
        </authorList>
    </citation>
    <scope>NUCLEOTIDE SEQUENCE [LARGE SCALE GENOMIC DNA]</scope>
    <source>
        <strain evidence="6 8">NH7I_1</strain>
    </source>
</reference>
<evidence type="ECO:0000256" key="3">
    <source>
        <dbReference type="ARBA" id="ARBA00023125"/>
    </source>
</evidence>
<reference evidence="7 9" key="2">
    <citation type="submission" date="2021-04" db="EMBL/GenBank/DDBJ databases">
        <title>Isolation of newly marine bacteria for enzymatic activity.</title>
        <authorList>
            <person name="Hadi W.A.M."/>
            <person name="Nair A.J.J."/>
            <person name="Edwin B.T."/>
        </authorList>
    </citation>
    <scope>NUCLEOTIDE SEQUENCE [LARGE SCALE GENOMIC DNA]</scope>
    <source>
        <strain evidence="7 9">B28A</strain>
    </source>
</reference>
<dbReference type="InterPro" id="IPR000847">
    <property type="entry name" value="LysR_HTH_N"/>
</dbReference>
<dbReference type="SUPFAM" id="SSF53850">
    <property type="entry name" value="Periplasmic binding protein-like II"/>
    <property type="match status" value="1"/>
</dbReference>
<dbReference type="Proteomes" id="UP000676804">
    <property type="component" value="Unassembled WGS sequence"/>
</dbReference>
<organism evidence="7 9">
    <name type="scientific">Bacillus australimaris</name>
    <dbReference type="NCBI Taxonomy" id="1326968"/>
    <lineage>
        <taxon>Bacteria</taxon>
        <taxon>Bacillati</taxon>
        <taxon>Bacillota</taxon>
        <taxon>Bacilli</taxon>
        <taxon>Bacillales</taxon>
        <taxon>Bacillaceae</taxon>
        <taxon>Bacillus</taxon>
    </lineage>
</organism>
<dbReference type="AlphaFoldDB" id="A0ABD4QE37"/>
<evidence type="ECO:0000313" key="8">
    <source>
        <dbReference type="Proteomes" id="UP000050272"/>
    </source>
</evidence>
<dbReference type="Gene3D" id="3.40.190.290">
    <property type="match status" value="1"/>
</dbReference>
<evidence type="ECO:0000256" key="1">
    <source>
        <dbReference type="ARBA" id="ARBA00009437"/>
    </source>
</evidence>
<keyword evidence="2" id="KW-0805">Transcription regulation</keyword>
<dbReference type="EMBL" id="JAGQFH010000001">
    <property type="protein sequence ID" value="MBR8688654.1"/>
    <property type="molecule type" value="Genomic_DNA"/>
</dbReference>
<name>A0ABD4QE37_9BACI</name>
<dbReference type="GO" id="GO:0003677">
    <property type="term" value="F:DNA binding"/>
    <property type="evidence" value="ECO:0007669"/>
    <property type="project" value="UniProtKB-KW"/>
</dbReference>
<dbReference type="PANTHER" id="PTHR30419:SF8">
    <property type="entry name" value="NITROGEN ASSIMILATION TRANSCRIPTIONAL ACTIVATOR-RELATED"/>
    <property type="match status" value="1"/>
</dbReference>
<accession>A0ABD4QE37</accession>
<dbReference type="InterPro" id="IPR005119">
    <property type="entry name" value="LysR_subst-bd"/>
</dbReference>
<gene>
    <name evidence="6" type="ORF">AKG37_02420</name>
    <name evidence="7" type="ORF">KCQ59_02495</name>
</gene>
<comment type="similarity">
    <text evidence="1">Belongs to the LysR transcriptional regulatory family.</text>
</comment>
<dbReference type="InterPro" id="IPR036388">
    <property type="entry name" value="WH-like_DNA-bd_sf"/>
</dbReference>
<dbReference type="Pfam" id="PF03466">
    <property type="entry name" value="LysR_substrate"/>
    <property type="match status" value="1"/>
</dbReference>
<dbReference type="InterPro" id="IPR050950">
    <property type="entry name" value="HTH-type_LysR_regulators"/>
</dbReference>
<evidence type="ECO:0000256" key="2">
    <source>
        <dbReference type="ARBA" id="ARBA00023015"/>
    </source>
</evidence>
<dbReference type="Gene3D" id="1.10.10.10">
    <property type="entry name" value="Winged helix-like DNA-binding domain superfamily/Winged helix DNA-binding domain"/>
    <property type="match status" value="1"/>
</dbReference>
<sequence length="279" mass="32403">MNLKSIEYFIAVAEYGSLTQAAHHLYITQPALSKQIKLFEIEIGHKLFVRSPNGMILTEKGKNLLVDIQPLLYALKRKMSEHIKTNMIRFGVSPFLATYYLPELEGPNIKIELTVTREECFEFIQMLELGEIDSAIVQDCPDHPNLFSRFLYEEEFQLVAPKGHPLTVKETVELRDCLKYPQVLPPNESRLYNNILSKLKEEGSLNNKIISVPYQAIIDYVMKGYGITYLPSLLVQHYSYRNLEFVNIKNKELMRKLYLYANSRHNLELVYNHLEKPSS</sequence>
<dbReference type="PROSITE" id="PS50931">
    <property type="entry name" value="HTH_LYSR"/>
    <property type="match status" value="1"/>
</dbReference>
<proteinExistence type="inferred from homology"/>
<dbReference type="PANTHER" id="PTHR30419">
    <property type="entry name" value="HTH-TYPE TRANSCRIPTIONAL REGULATOR YBHD"/>
    <property type="match status" value="1"/>
</dbReference>
<dbReference type="EMBL" id="LGYN01000001">
    <property type="protein sequence ID" value="KPN15698.1"/>
    <property type="molecule type" value="Genomic_DNA"/>
</dbReference>
<comment type="caution">
    <text evidence="7">The sequence shown here is derived from an EMBL/GenBank/DDBJ whole genome shotgun (WGS) entry which is preliminary data.</text>
</comment>
<dbReference type="FunFam" id="1.10.10.10:FF:000001">
    <property type="entry name" value="LysR family transcriptional regulator"/>
    <property type="match status" value="1"/>
</dbReference>
<evidence type="ECO:0000313" key="6">
    <source>
        <dbReference type="EMBL" id="KPN15698.1"/>
    </source>
</evidence>
<keyword evidence="8" id="KW-1185">Reference proteome</keyword>
<dbReference type="SUPFAM" id="SSF46785">
    <property type="entry name" value="Winged helix' DNA-binding domain"/>
    <property type="match status" value="1"/>
</dbReference>
<dbReference type="Pfam" id="PF00126">
    <property type="entry name" value="HTH_1"/>
    <property type="match status" value="1"/>
</dbReference>
<evidence type="ECO:0000259" key="5">
    <source>
        <dbReference type="PROSITE" id="PS50931"/>
    </source>
</evidence>
<evidence type="ECO:0000313" key="7">
    <source>
        <dbReference type="EMBL" id="MBR8688654.1"/>
    </source>
</evidence>
<keyword evidence="3" id="KW-0238">DNA-binding</keyword>